<evidence type="ECO:0000256" key="3">
    <source>
        <dbReference type="ARBA" id="ARBA00022771"/>
    </source>
</evidence>
<proteinExistence type="predicted"/>
<dbReference type="SMART" id="SM00355">
    <property type="entry name" value="ZnF_C2H2"/>
    <property type="match status" value="3"/>
</dbReference>
<dbReference type="OrthoDB" id="8922241at2759"/>
<sequence length="747" mass="79472">MTSVLANVRTHFPQSGMSNESRFQYADLSRSMPPTFSSSSSSALNQANSVASSSTLALAAATPATSTMSSAPTSSDTPLLSQTSPYDQSASTCVPSTLYSAAAIPSSQGLDAVLGGYAATNALADLSASCPPEGPSFSNPNFDADLAAAAAFAPLFGAGDALGLDASSAPLSFPVLPASLLDEAPEYEYSTHTRLNVFEASDYGGNIPTFTFAEDGTPLLDATTEYGLWSSGLDVDAGQPMASSLFAYPDDGLSYLDNNGLQTQPRTAAQFDLASRTDGSLNVNADSFLAPRNTLPLASTIAVGEAFLGSDASAMAILPGSSADSAPSVLHPGPAPNQLQQRQPQQIGLNSDELFDSQAGPSRGLHRSREALANANSPYGRGRPSLQAHRSFNNLGAAAGVSPPEFNSELRRLSTPGLVAGGAGPVRAPNRDPLVPSQNVGRARLMSWQSGNAHTGEQEWQSNGFPDPSLGVSGDPGFGPRGPQAAADGMASNGMPMHPAGMMPPSRSYSYGMQHSSSGFMPQSGMHPHQNDMINALGDAMDARIDVDGIAKCPYPNCNKTFAKNRSYNLKAHLRSHSQLKPFACAVCPRAFSRKHDLERHSRVHSGDKPYVCEICGKGFPRSDALRRHWRVEKECGDKAAALEASQSLTGMMGEGGYHDRSPDEQDHPSYLQAHQQPQQQLQQGGSGSGMYGQQQQQQQQQMQQMHQQQRPQQPYGQPMQPQQQFPNQQQQQQRSWADQQQQALRR</sequence>
<evidence type="ECO:0000256" key="2">
    <source>
        <dbReference type="ARBA" id="ARBA00022737"/>
    </source>
</evidence>
<dbReference type="HOGENOM" id="CLU_370448_0_0_1"/>
<dbReference type="InterPro" id="IPR013087">
    <property type="entry name" value="Znf_C2H2_type"/>
</dbReference>
<keyword evidence="9" id="KW-1185">Reference proteome</keyword>
<evidence type="ECO:0000256" key="6">
    <source>
        <dbReference type="SAM" id="MobiDB-lite"/>
    </source>
</evidence>
<dbReference type="PROSITE" id="PS50157">
    <property type="entry name" value="ZINC_FINGER_C2H2_2"/>
    <property type="match status" value="2"/>
</dbReference>
<evidence type="ECO:0000256" key="5">
    <source>
        <dbReference type="PROSITE-ProRule" id="PRU00042"/>
    </source>
</evidence>
<feature type="compositionally biased region" description="Basic and acidic residues" evidence="6">
    <location>
        <begin position="657"/>
        <end position="668"/>
    </location>
</feature>
<keyword evidence="4" id="KW-0862">Zinc</keyword>
<protein>
    <recommendedName>
        <fullName evidence="7">C2H2-type domain-containing protein</fullName>
    </recommendedName>
</protein>
<keyword evidence="1" id="KW-0479">Metal-binding</keyword>
<feature type="region of interest" description="Disordered" evidence="6">
    <location>
        <begin position="66"/>
        <end position="86"/>
    </location>
</feature>
<evidence type="ECO:0000256" key="4">
    <source>
        <dbReference type="ARBA" id="ARBA00022833"/>
    </source>
</evidence>
<keyword evidence="3 5" id="KW-0863">Zinc-finger</keyword>
<dbReference type="EMBL" id="KI545857">
    <property type="protein sequence ID" value="EST08642.1"/>
    <property type="molecule type" value="Genomic_DNA"/>
</dbReference>
<dbReference type="PANTHER" id="PTHR24408">
    <property type="entry name" value="ZINC FINGER PROTEIN"/>
    <property type="match status" value="1"/>
</dbReference>
<feature type="compositionally biased region" description="Polar residues" evidence="6">
    <location>
        <begin position="452"/>
        <end position="464"/>
    </location>
</feature>
<gene>
    <name evidence="8" type="ORF">PSEUBRA_SCAF15g05674</name>
</gene>
<dbReference type="Pfam" id="PF00096">
    <property type="entry name" value="zf-C2H2"/>
    <property type="match status" value="2"/>
</dbReference>
<evidence type="ECO:0000259" key="7">
    <source>
        <dbReference type="PROSITE" id="PS50157"/>
    </source>
</evidence>
<organism evidence="8 9">
    <name type="scientific">Kalmanozyma brasiliensis (strain GHG001)</name>
    <name type="common">Yeast</name>
    <name type="synonym">Pseudozyma brasiliensis</name>
    <dbReference type="NCBI Taxonomy" id="1365824"/>
    <lineage>
        <taxon>Eukaryota</taxon>
        <taxon>Fungi</taxon>
        <taxon>Dikarya</taxon>
        <taxon>Basidiomycota</taxon>
        <taxon>Ustilaginomycotina</taxon>
        <taxon>Ustilaginomycetes</taxon>
        <taxon>Ustilaginales</taxon>
        <taxon>Ustilaginaceae</taxon>
        <taxon>Kalmanozyma</taxon>
    </lineage>
</organism>
<evidence type="ECO:0000313" key="9">
    <source>
        <dbReference type="Proteomes" id="UP000019377"/>
    </source>
</evidence>
<reference evidence="9" key="1">
    <citation type="journal article" date="2013" name="Genome Announc.">
        <title>Draft genome sequence of Pseudozyma brasiliensis sp. nov. strain GHG001, a high producer of endo-1,4-xylanase isolated from an insect pest of sugarcane.</title>
        <authorList>
            <person name="Oliveira J.V.D.C."/>
            <person name="dos Santos R.A.C."/>
            <person name="Borges T.A."/>
            <person name="Riano-Pachon D.M."/>
            <person name="Goldman G.H."/>
        </authorList>
    </citation>
    <scope>NUCLEOTIDE SEQUENCE [LARGE SCALE GENOMIC DNA]</scope>
    <source>
        <strain evidence="9">GHG001</strain>
    </source>
</reference>
<evidence type="ECO:0000313" key="8">
    <source>
        <dbReference type="EMBL" id="EST08642.1"/>
    </source>
</evidence>
<feature type="domain" description="C2H2-type" evidence="7">
    <location>
        <begin position="611"/>
        <end position="640"/>
    </location>
</feature>
<feature type="domain" description="C2H2-type" evidence="7">
    <location>
        <begin position="583"/>
        <end position="610"/>
    </location>
</feature>
<dbReference type="InterPro" id="IPR036236">
    <property type="entry name" value="Znf_C2H2_sf"/>
</dbReference>
<dbReference type="GO" id="GO:0008270">
    <property type="term" value="F:zinc ion binding"/>
    <property type="evidence" value="ECO:0007669"/>
    <property type="project" value="UniProtKB-KW"/>
</dbReference>
<dbReference type="PANTHER" id="PTHR24408:SF58">
    <property type="entry name" value="TRANSCRIPTION FACTOR (TFIIIA), PUTATIVE (AFU_ORTHOLOGUE AFUA_1G05150)-RELATED"/>
    <property type="match status" value="1"/>
</dbReference>
<dbReference type="GO" id="GO:0005634">
    <property type="term" value="C:nucleus"/>
    <property type="evidence" value="ECO:0007669"/>
    <property type="project" value="TreeGrafter"/>
</dbReference>
<feature type="compositionally biased region" description="Polar residues" evidence="6">
    <location>
        <begin position="76"/>
        <end position="86"/>
    </location>
</feature>
<dbReference type="GO" id="GO:0000981">
    <property type="term" value="F:DNA-binding transcription factor activity, RNA polymerase II-specific"/>
    <property type="evidence" value="ECO:0007669"/>
    <property type="project" value="TreeGrafter"/>
</dbReference>
<dbReference type="SUPFAM" id="SSF57667">
    <property type="entry name" value="beta-beta-alpha zinc fingers"/>
    <property type="match status" value="2"/>
</dbReference>
<feature type="compositionally biased region" description="Low complexity" evidence="6">
    <location>
        <begin position="66"/>
        <end position="75"/>
    </location>
</feature>
<dbReference type="eggNOG" id="KOG1721">
    <property type="taxonomic scope" value="Eukaryota"/>
</dbReference>
<feature type="region of interest" description="Disordered" evidence="6">
    <location>
        <begin position="452"/>
        <end position="510"/>
    </location>
</feature>
<feature type="compositionally biased region" description="Low complexity" evidence="6">
    <location>
        <begin position="673"/>
        <end position="684"/>
    </location>
</feature>
<dbReference type="Gene3D" id="3.30.160.60">
    <property type="entry name" value="Classic Zinc Finger"/>
    <property type="match status" value="3"/>
</dbReference>
<dbReference type="RefSeq" id="XP_016293631.1">
    <property type="nucleotide sequence ID" value="XM_016434939.1"/>
</dbReference>
<dbReference type="GeneID" id="27417549"/>
<name>V5GRU9_KALBG</name>
<dbReference type="FunFam" id="3.30.160.60:FF:002485">
    <property type="entry name" value="Potential zinc finger protein"/>
    <property type="match status" value="1"/>
</dbReference>
<dbReference type="AlphaFoldDB" id="V5GRU9"/>
<dbReference type="STRING" id="1365824.V5GRU9"/>
<feature type="region of interest" description="Disordered" evidence="6">
    <location>
        <begin position="651"/>
        <end position="747"/>
    </location>
</feature>
<feature type="compositionally biased region" description="Low complexity" evidence="6">
    <location>
        <begin position="692"/>
        <end position="747"/>
    </location>
</feature>
<accession>V5GRU9</accession>
<feature type="region of interest" description="Disordered" evidence="6">
    <location>
        <begin position="323"/>
        <end position="344"/>
    </location>
</feature>
<dbReference type="Proteomes" id="UP000019377">
    <property type="component" value="Unassembled WGS sequence"/>
</dbReference>
<dbReference type="PROSITE" id="PS00028">
    <property type="entry name" value="ZINC_FINGER_C2H2_1"/>
    <property type="match status" value="1"/>
</dbReference>
<dbReference type="GO" id="GO:0043565">
    <property type="term" value="F:sequence-specific DNA binding"/>
    <property type="evidence" value="ECO:0007669"/>
    <property type="project" value="TreeGrafter"/>
</dbReference>
<feature type="compositionally biased region" description="Low complexity" evidence="6">
    <location>
        <begin position="494"/>
        <end position="505"/>
    </location>
</feature>
<keyword evidence="2" id="KW-0677">Repeat</keyword>
<evidence type="ECO:0000256" key="1">
    <source>
        <dbReference type="ARBA" id="ARBA00022723"/>
    </source>
</evidence>
<dbReference type="FunFam" id="3.30.160.60:FF:000843">
    <property type="entry name" value="Potential zinc finger protein"/>
    <property type="match status" value="1"/>
</dbReference>
<dbReference type="OMA" id="WRVEKEC"/>